<proteinExistence type="predicted"/>
<gene>
    <name evidence="3" type="ORF">BCF38_102205</name>
    <name evidence="4" type="ORF">SAMN05421539_102205</name>
</gene>
<feature type="chain" id="PRO_5044071878" evidence="1">
    <location>
        <begin position="20"/>
        <end position="178"/>
    </location>
</feature>
<evidence type="ECO:0000313" key="3">
    <source>
        <dbReference type="EMBL" id="PWJ20958.1"/>
    </source>
</evidence>
<keyword evidence="1" id="KW-0732">Signal</keyword>
<organism evidence="4 6">
    <name type="scientific">Jannaschia seohaensis</name>
    <dbReference type="NCBI Taxonomy" id="475081"/>
    <lineage>
        <taxon>Bacteria</taxon>
        <taxon>Pseudomonadati</taxon>
        <taxon>Pseudomonadota</taxon>
        <taxon>Alphaproteobacteria</taxon>
        <taxon>Rhodobacterales</taxon>
        <taxon>Roseobacteraceae</taxon>
        <taxon>Jannaschia</taxon>
    </lineage>
</organism>
<feature type="domain" description="SH3b" evidence="2">
    <location>
        <begin position="114"/>
        <end position="178"/>
    </location>
</feature>
<sequence length="178" mass="18712">MLKLTVTLALALYAGFVIWGQPTDATTEREALAPVIASVVPTERSEFTEPTILGAEPEAQVTRTIVEAPDPAAIAASTPVPSVSEPRLIGEPVVVSLVSPASRPSEEAAPEAPTNLLRVTGSRVNMRSGPSTSNGVVDSLPQGTLAEPLGEPIDGWQEIRDVETGRTGFMADRFLEPS</sequence>
<dbReference type="RefSeq" id="WP_109563322.1">
    <property type="nucleotide sequence ID" value="NZ_QGDJ01000002.1"/>
</dbReference>
<evidence type="ECO:0000313" key="6">
    <source>
        <dbReference type="Proteomes" id="UP000251571"/>
    </source>
</evidence>
<evidence type="ECO:0000313" key="5">
    <source>
        <dbReference type="Proteomes" id="UP000245839"/>
    </source>
</evidence>
<accession>A0A2Y9ADP2</accession>
<evidence type="ECO:0000256" key="1">
    <source>
        <dbReference type="SAM" id="SignalP"/>
    </source>
</evidence>
<name>A0A2Y9ADP2_9RHOB</name>
<protein>
    <submittedName>
        <fullName evidence="4">SH3 domain-containing protein</fullName>
    </submittedName>
</protein>
<keyword evidence="5" id="KW-1185">Reference proteome</keyword>
<dbReference type="Proteomes" id="UP000251571">
    <property type="component" value="Unassembled WGS sequence"/>
</dbReference>
<dbReference type="EMBL" id="UETC01000002">
    <property type="protein sequence ID" value="SSA41368.1"/>
    <property type="molecule type" value="Genomic_DNA"/>
</dbReference>
<dbReference type="EMBL" id="QGDJ01000002">
    <property type="protein sequence ID" value="PWJ20958.1"/>
    <property type="molecule type" value="Genomic_DNA"/>
</dbReference>
<dbReference type="PROSITE" id="PS51781">
    <property type="entry name" value="SH3B"/>
    <property type="match status" value="1"/>
</dbReference>
<reference evidence="3 5" key="2">
    <citation type="submission" date="2018-03" db="EMBL/GenBank/DDBJ databases">
        <title>Genomic Encyclopedia of Archaeal and Bacterial Type Strains, Phase II (KMG-II): from individual species to whole genera.</title>
        <authorList>
            <person name="Goeker M."/>
        </authorList>
    </citation>
    <scope>NUCLEOTIDE SEQUENCE [LARGE SCALE GENOMIC DNA]</scope>
    <source>
        <strain evidence="3 5">DSM 25227</strain>
    </source>
</reference>
<dbReference type="InterPro" id="IPR003646">
    <property type="entry name" value="SH3-like_bac-type"/>
</dbReference>
<dbReference type="Proteomes" id="UP000245839">
    <property type="component" value="Unassembled WGS sequence"/>
</dbReference>
<dbReference type="OrthoDB" id="7433551at2"/>
<dbReference type="Pfam" id="PF08239">
    <property type="entry name" value="SH3_3"/>
    <property type="match status" value="1"/>
</dbReference>
<dbReference type="AlphaFoldDB" id="A0A2Y9ADP2"/>
<evidence type="ECO:0000313" key="4">
    <source>
        <dbReference type="EMBL" id="SSA41368.1"/>
    </source>
</evidence>
<reference evidence="4 6" key="1">
    <citation type="submission" date="2016-10" db="EMBL/GenBank/DDBJ databases">
        <authorList>
            <person name="Cai Z."/>
        </authorList>
    </citation>
    <scope>NUCLEOTIDE SEQUENCE [LARGE SCALE GENOMIC DNA]</scope>
    <source>
        <strain evidence="4 6">DSM 25227</strain>
    </source>
</reference>
<evidence type="ECO:0000259" key="2">
    <source>
        <dbReference type="PROSITE" id="PS51781"/>
    </source>
</evidence>
<dbReference type="Gene3D" id="2.30.30.40">
    <property type="entry name" value="SH3 Domains"/>
    <property type="match status" value="1"/>
</dbReference>
<feature type="signal peptide" evidence="1">
    <location>
        <begin position="1"/>
        <end position="19"/>
    </location>
</feature>